<dbReference type="SUPFAM" id="SSF56300">
    <property type="entry name" value="Metallo-dependent phosphatases"/>
    <property type="match status" value="1"/>
</dbReference>
<proteinExistence type="predicted"/>
<name>A0A3R5ZMS7_9FIRM</name>
<dbReference type="Gene3D" id="3.60.21.10">
    <property type="match status" value="1"/>
</dbReference>
<dbReference type="OrthoDB" id="9779903at2"/>
<organism evidence="1 2">
    <name type="scientific">Coprococcus eutactus</name>
    <dbReference type="NCBI Taxonomy" id="33043"/>
    <lineage>
        <taxon>Bacteria</taxon>
        <taxon>Bacillati</taxon>
        <taxon>Bacillota</taxon>
        <taxon>Clostridia</taxon>
        <taxon>Lachnospirales</taxon>
        <taxon>Lachnospiraceae</taxon>
        <taxon>Coprococcus</taxon>
    </lineage>
</organism>
<protein>
    <submittedName>
        <fullName evidence="1">Uncharacterized protein</fullName>
    </submittedName>
</protein>
<gene>
    <name evidence="1" type="ORF">DWX94_11410</name>
</gene>
<dbReference type="InterPro" id="IPR029052">
    <property type="entry name" value="Metallo-depent_PP-like"/>
</dbReference>
<accession>A0A3R5ZMS7</accession>
<comment type="caution">
    <text evidence="1">The sequence shown here is derived from an EMBL/GenBank/DDBJ whole genome shotgun (WGS) entry which is preliminary data.</text>
</comment>
<evidence type="ECO:0000313" key="2">
    <source>
        <dbReference type="Proteomes" id="UP000283295"/>
    </source>
</evidence>
<evidence type="ECO:0000313" key="1">
    <source>
        <dbReference type="EMBL" id="RGS38780.1"/>
    </source>
</evidence>
<dbReference type="Proteomes" id="UP000283295">
    <property type="component" value="Unassembled WGS sequence"/>
</dbReference>
<reference evidence="1 2" key="1">
    <citation type="submission" date="2018-08" db="EMBL/GenBank/DDBJ databases">
        <title>A genome reference for cultivated species of the human gut microbiota.</title>
        <authorList>
            <person name="Zou Y."/>
            <person name="Xue W."/>
            <person name="Luo G."/>
        </authorList>
    </citation>
    <scope>NUCLEOTIDE SEQUENCE [LARGE SCALE GENOMIC DNA]</scope>
    <source>
        <strain evidence="1 2">AF22-21</strain>
    </source>
</reference>
<sequence>MFYAISGINGDYEAYKRALAKLKFQNLDDIKEEDIMNEDAVINTLEGEDVLYVVGNIIGAGGGSIKILQDMMSRDNIIAVVGGNEYKITQSLKALDDHIRNTGSVPPQAIMDRITSMLGDELKGVIDEFVELDDDEREDIVDYLDEISEEAFLEVMMARKKFVLVNAGIKGFKADKVLDDYGIEDFVTEPADLDKIYYKDRTLVVGCVPTPEGKIVKQNNNVAIDCGCGKGGQLGIYCLNNGKEMYV</sequence>
<dbReference type="AlphaFoldDB" id="A0A3R5ZMS7"/>
<dbReference type="EMBL" id="QRVK01000036">
    <property type="protein sequence ID" value="RGS38780.1"/>
    <property type="molecule type" value="Genomic_DNA"/>
</dbReference>